<accession>A0A9Q3USD0</accession>
<keyword evidence="2 5" id="KW-0812">Transmembrane</keyword>
<dbReference type="Proteomes" id="UP001107960">
    <property type="component" value="Unassembled WGS sequence"/>
</dbReference>
<organism evidence="7 9">
    <name type="scientific">Chryseobacterium muglaense</name>
    <dbReference type="NCBI Taxonomy" id="2893752"/>
    <lineage>
        <taxon>Bacteria</taxon>
        <taxon>Pseudomonadati</taxon>
        <taxon>Bacteroidota</taxon>
        <taxon>Flavobacteriia</taxon>
        <taxon>Flavobacteriales</taxon>
        <taxon>Weeksellaceae</taxon>
        <taxon>Chryseobacterium group</taxon>
        <taxon>Chryseobacterium</taxon>
    </lineage>
</organism>
<protein>
    <submittedName>
        <fullName evidence="7">Efflux RND transporter periplasmic adaptor subunit</fullName>
    </submittedName>
</protein>
<keyword evidence="3 5" id="KW-1133">Transmembrane helix</keyword>
<dbReference type="EMBL" id="JACXXP010000052">
    <property type="protein sequence ID" value="MBD3907108.1"/>
    <property type="molecule type" value="Genomic_DNA"/>
</dbReference>
<reference evidence="6" key="3">
    <citation type="submission" date="2024-05" db="EMBL/GenBank/DDBJ databases">
        <title>Description of novel Chryseobacterium sp. strain C-2.</title>
        <authorList>
            <person name="Saticioglu I.B."/>
        </authorList>
    </citation>
    <scope>NUCLEOTIDE SEQUENCE</scope>
    <source>
        <strain evidence="6">C-2</strain>
    </source>
</reference>
<dbReference type="AlphaFoldDB" id="A0A9Q3USD0"/>
<evidence type="ECO:0000256" key="1">
    <source>
        <dbReference type="ARBA" id="ARBA00004167"/>
    </source>
</evidence>
<comment type="subcellular location">
    <subcellularLocation>
        <location evidence="1">Membrane</location>
        <topology evidence="1">Single-pass membrane protein</topology>
    </subcellularLocation>
</comment>
<evidence type="ECO:0000256" key="4">
    <source>
        <dbReference type="ARBA" id="ARBA00023136"/>
    </source>
</evidence>
<keyword evidence="4 5" id="KW-0472">Membrane</keyword>
<dbReference type="EMBL" id="JAJJML010000001">
    <property type="protein sequence ID" value="MCC9033123.1"/>
    <property type="molecule type" value="Genomic_DNA"/>
</dbReference>
<proteinExistence type="predicted"/>
<evidence type="ECO:0000313" key="9">
    <source>
        <dbReference type="Proteomes" id="UP001107960"/>
    </source>
</evidence>
<evidence type="ECO:0000313" key="7">
    <source>
        <dbReference type="EMBL" id="MCC9033123.1"/>
    </source>
</evidence>
<evidence type="ECO:0000256" key="2">
    <source>
        <dbReference type="ARBA" id="ARBA00022692"/>
    </source>
</evidence>
<reference evidence="8" key="2">
    <citation type="submission" date="2023-07" db="EMBL/GenBank/DDBJ databases">
        <title>Description of novel Chryseobacterium sp. strain C-2.</title>
        <authorList>
            <person name="Saticioglu I.B."/>
        </authorList>
    </citation>
    <scope>NUCLEOTIDE SEQUENCE [LARGE SCALE GENOMIC DNA]</scope>
    <source>
        <strain evidence="8">C-2</strain>
    </source>
</reference>
<evidence type="ECO:0000256" key="3">
    <source>
        <dbReference type="ARBA" id="ARBA00022989"/>
    </source>
</evidence>
<comment type="caution">
    <text evidence="7">The sequence shown here is derived from an EMBL/GenBank/DDBJ whole genome shotgun (WGS) entry which is preliminary data.</text>
</comment>
<gene>
    <name evidence="6" type="ORF">IEW27_21270</name>
    <name evidence="7" type="ORF">LNP80_02480</name>
</gene>
<evidence type="ECO:0000313" key="8">
    <source>
        <dbReference type="Proteomes" id="UP000603715"/>
    </source>
</evidence>
<dbReference type="GO" id="GO:0016020">
    <property type="term" value="C:membrane"/>
    <property type="evidence" value="ECO:0007669"/>
    <property type="project" value="UniProtKB-SubCell"/>
</dbReference>
<name>A0A9Q3USD0_9FLAO</name>
<reference evidence="7" key="1">
    <citation type="submission" date="2021-11" db="EMBL/GenBank/DDBJ databases">
        <title>Description of novel Chryseobacterium species.</title>
        <authorList>
            <person name="Saticioglu I.B."/>
            <person name="Ay H."/>
            <person name="Altun S."/>
            <person name="Duman M."/>
        </authorList>
    </citation>
    <scope>NUCLEOTIDE SEQUENCE</scope>
    <source>
        <strain evidence="7">C-39</strain>
    </source>
</reference>
<dbReference type="PANTHER" id="PTHR30386:SF26">
    <property type="entry name" value="TRANSPORT PROTEIN COMB"/>
    <property type="match status" value="1"/>
</dbReference>
<keyword evidence="8" id="KW-1185">Reference proteome</keyword>
<dbReference type="Proteomes" id="UP000603715">
    <property type="component" value="Unassembled WGS sequence"/>
</dbReference>
<feature type="transmembrane region" description="Helical" evidence="5">
    <location>
        <begin position="27"/>
        <end position="46"/>
    </location>
</feature>
<sequence>MELQNSDIREEFYTHIHDMKPKWWMRWGILIVFIVIVIIFILGYVIKYPDVISSEIKLTTNEPSITLPIAKGAQIENVLIKNNSDVSINENLVVLKSNANYKDVLLLDDELKKIPLENNEYVISFFDRFLSKNLQLGNIIENDWIAFSNELLTLYKIKRLDSYQSQINFLEEELIRQNHLKLLYKGLTVNDEKQQKLIGAKLRTDSILFSKNVTSQIEYNTYQQNYYSRKSDLEQNKLALSRTDLEITRLQNNIKNFKNNEREGLLTQQLNIRKSLNKLRSSIATWKENFMLISPINGKASFIQNLENKKFMDGNAIIITPKGNSFYGLVNIPILGAGKLKIGQKVIIKLNDYPYREFGVLTGRLEELYPVANEKTYIGKVKFLDSNYSSYNKRIMIKENMIGIAEIITNDRNLLERIFEKFLYAFNKK</sequence>
<dbReference type="InterPro" id="IPR050739">
    <property type="entry name" value="MFP"/>
</dbReference>
<dbReference type="PANTHER" id="PTHR30386">
    <property type="entry name" value="MEMBRANE FUSION SUBUNIT OF EMRAB-TOLC MULTIDRUG EFFLUX PUMP"/>
    <property type="match status" value="1"/>
</dbReference>
<evidence type="ECO:0000256" key="5">
    <source>
        <dbReference type="SAM" id="Phobius"/>
    </source>
</evidence>
<dbReference type="RefSeq" id="WP_191181462.1">
    <property type="nucleotide sequence ID" value="NZ_JACXXP010000052.1"/>
</dbReference>
<evidence type="ECO:0000313" key="6">
    <source>
        <dbReference type="EMBL" id="MBD3907108.1"/>
    </source>
</evidence>